<reference evidence="1 2" key="1">
    <citation type="journal article" date="2019" name="Int. J. Syst. Evol. Microbiol.">
        <title>The Global Catalogue of Microorganisms (GCM) 10K type strain sequencing project: providing services to taxonomists for standard genome sequencing and annotation.</title>
        <authorList>
            <consortium name="The Broad Institute Genomics Platform"/>
            <consortium name="The Broad Institute Genome Sequencing Center for Infectious Disease"/>
            <person name="Wu L."/>
            <person name="Ma J."/>
        </authorList>
    </citation>
    <scope>NUCLEOTIDE SEQUENCE [LARGE SCALE GENOMIC DNA]</scope>
    <source>
        <strain evidence="1 2">JCM 14603</strain>
    </source>
</reference>
<comment type="caution">
    <text evidence="1">The sequence shown here is derived from an EMBL/GenBank/DDBJ whole genome shotgun (WGS) entry which is preliminary data.</text>
</comment>
<sequence length="137" mass="14166">MLHAAVVVQLAGAMRAPDALPALAPDAPPARVFDAPPARAALPYVVVEDPVLMASDAVGITGRSGTVAIACVDGGVSPVRARALLAAVEAAMAGLPPQLREGWRVTSVRLARSQVTQGKGERWTASSVFAVRMFRSN</sequence>
<evidence type="ECO:0008006" key="3">
    <source>
        <dbReference type="Google" id="ProtNLM"/>
    </source>
</evidence>
<dbReference type="Proteomes" id="UP001500238">
    <property type="component" value="Unassembled WGS sequence"/>
</dbReference>
<protein>
    <recommendedName>
        <fullName evidence="3">DUF3168 domain-containing protein</fullName>
    </recommendedName>
</protein>
<dbReference type="Pfam" id="PF11367">
    <property type="entry name" value="Tail_completion_gp17"/>
    <property type="match status" value="1"/>
</dbReference>
<dbReference type="InterPro" id="IPR053745">
    <property type="entry name" value="Viral_Tail_Comp_sf"/>
</dbReference>
<dbReference type="Gene3D" id="3.30.2000.30">
    <property type="match status" value="1"/>
</dbReference>
<proteinExistence type="predicted"/>
<organism evidence="1 2">
    <name type="scientific">Sphingomonas insulae</name>
    <dbReference type="NCBI Taxonomy" id="424800"/>
    <lineage>
        <taxon>Bacteria</taxon>
        <taxon>Pseudomonadati</taxon>
        <taxon>Pseudomonadota</taxon>
        <taxon>Alphaproteobacteria</taxon>
        <taxon>Sphingomonadales</taxon>
        <taxon>Sphingomonadaceae</taxon>
        <taxon>Sphingomonas</taxon>
    </lineage>
</organism>
<evidence type="ECO:0000313" key="2">
    <source>
        <dbReference type="Proteomes" id="UP001500238"/>
    </source>
</evidence>
<dbReference type="EMBL" id="BAAAES010000001">
    <property type="protein sequence ID" value="GAA0656892.1"/>
    <property type="molecule type" value="Genomic_DNA"/>
</dbReference>
<accession>A0ABN1HKP0</accession>
<name>A0ABN1HKP0_9SPHN</name>
<gene>
    <name evidence="1" type="ORF">GCM10009102_01050</name>
</gene>
<keyword evidence="2" id="KW-1185">Reference proteome</keyword>
<evidence type="ECO:0000313" key="1">
    <source>
        <dbReference type="EMBL" id="GAA0656892.1"/>
    </source>
</evidence>
<dbReference type="InterPro" id="IPR021508">
    <property type="entry name" value="Gp17-like"/>
</dbReference>